<comment type="caution">
    <text evidence="1">The sequence shown here is derived from an EMBL/GenBank/DDBJ whole genome shotgun (WGS) entry which is preliminary data.</text>
</comment>
<organism evidence="1 2">
    <name type="scientific">Sclerotinia borealis (strain F-4128)</name>
    <dbReference type="NCBI Taxonomy" id="1432307"/>
    <lineage>
        <taxon>Eukaryota</taxon>
        <taxon>Fungi</taxon>
        <taxon>Dikarya</taxon>
        <taxon>Ascomycota</taxon>
        <taxon>Pezizomycotina</taxon>
        <taxon>Leotiomycetes</taxon>
        <taxon>Helotiales</taxon>
        <taxon>Sclerotiniaceae</taxon>
        <taxon>Sclerotinia</taxon>
    </lineage>
</organism>
<dbReference type="HOGENOM" id="CLU_2086183_0_0_1"/>
<evidence type="ECO:0000313" key="2">
    <source>
        <dbReference type="Proteomes" id="UP000019487"/>
    </source>
</evidence>
<protein>
    <submittedName>
        <fullName evidence="1">Uncharacterized protein</fullName>
    </submittedName>
</protein>
<gene>
    <name evidence="1" type="ORF">SBOR_4212</name>
</gene>
<evidence type="ECO:0000313" key="1">
    <source>
        <dbReference type="EMBL" id="ESZ95417.1"/>
    </source>
</evidence>
<sequence length="117" mass="12922">MVSRLPGLQKLIMVQKAGAWRDGSETWDRNHSHTEVGDWDYEEPLDEVDSGMKGNCSITPWTCGGMGLLTHRGVLYSLYNPTEPPIYGDDGSYGVAIVPFEKLESAYVHCSSRKGGD</sequence>
<accession>W9CFA4</accession>
<dbReference type="Proteomes" id="UP000019487">
    <property type="component" value="Unassembled WGS sequence"/>
</dbReference>
<dbReference type="EMBL" id="AYSA01000187">
    <property type="protein sequence ID" value="ESZ95417.1"/>
    <property type="molecule type" value="Genomic_DNA"/>
</dbReference>
<reference evidence="1 2" key="1">
    <citation type="journal article" date="2014" name="Genome Announc.">
        <title>Draft genome sequence of Sclerotinia borealis, a psychrophilic plant pathogenic fungus.</title>
        <authorList>
            <person name="Mardanov A.V."/>
            <person name="Beletsky A.V."/>
            <person name="Kadnikov V.V."/>
            <person name="Ignatov A.N."/>
            <person name="Ravin N.V."/>
        </authorList>
    </citation>
    <scope>NUCLEOTIDE SEQUENCE [LARGE SCALE GENOMIC DNA]</scope>
    <source>
        <strain evidence="2">F-4157</strain>
    </source>
</reference>
<keyword evidence="2" id="KW-1185">Reference proteome</keyword>
<name>W9CFA4_SCLBF</name>
<proteinExistence type="predicted"/>
<dbReference type="AlphaFoldDB" id="W9CFA4"/>